<gene>
    <name evidence="1" type="ORF">ABVK50_11695</name>
</gene>
<evidence type="ECO:0000313" key="1">
    <source>
        <dbReference type="EMBL" id="XCG51090.1"/>
    </source>
</evidence>
<proteinExistence type="predicted"/>
<protein>
    <recommendedName>
        <fullName evidence="2">HipA-like C-terminal domain-containing protein</fullName>
    </recommendedName>
</protein>
<evidence type="ECO:0008006" key="2">
    <source>
        <dbReference type="Google" id="ProtNLM"/>
    </source>
</evidence>
<sequence length="313" mass="34290">MLLVAMIDVVYKDNHLRNFYLTPRRNYPLMVSNNTKLILKEKSQMRARPIFPVAFANVESDLFVGAVTERGDVVTAHRDGASHSMLLARLPDTAAEPLRQNMAALNAGVATMVEQANHARSEVHPARFPAHVQQLVVKYVSPAFQGLTQAGVDETRAADAAWKRATTPEPGIGTIRQEYRQLWRSLSLAERAARVENADLDELAAISEGWGFFPDLPQPVRDAIEARLVRLGTAKLHGLTGAFVKETSASEPLAAGPDAAQVKTAAEKLIDGYKQRREHLALVATTLRSVTIAIAAATELPIEVAYKLLMGRE</sequence>
<dbReference type="EMBL" id="CP159253">
    <property type="protein sequence ID" value="XCG51090.1"/>
    <property type="molecule type" value="Genomic_DNA"/>
</dbReference>
<name>A0AAU8CWC9_9HYPH</name>
<dbReference type="RefSeq" id="WP_353641399.1">
    <property type="nucleotide sequence ID" value="NZ_CP159253.1"/>
</dbReference>
<dbReference type="AlphaFoldDB" id="A0AAU8CWC9"/>
<reference evidence="1" key="1">
    <citation type="submission" date="2024-06" db="EMBL/GenBank/DDBJ databases">
        <title>Mesorhizobium karijinii sp. nov., a symbiont of the iconic Swainsona formosa from arid Australia.</title>
        <authorList>
            <person name="Hill Y.J."/>
            <person name="Watkin E.L.J."/>
            <person name="O'Hara G.W."/>
            <person name="Terpolilli J."/>
            <person name="Tye M.L."/>
            <person name="Kohlmeier M.G."/>
        </authorList>
    </citation>
    <scope>NUCLEOTIDE SEQUENCE</scope>
    <source>
        <strain evidence="1">WSM2240</strain>
    </source>
</reference>
<accession>A0AAU8CWC9</accession>
<organism evidence="1">
    <name type="scientific">Mesorhizobium sp. WSM2240</name>
    <dbReference type="NCBI Taxonomy" id="3228851"/>
    <lineage>
        <taxon>Bacteria</taxon>
        <taxon>Pseudomonadati</taxon>
        <taxon>Pseudomonadota</taxon>
        <taxon>Alphaproteobacteria</taxon>
        <taxon>Hyphomicrobiales</taxon>
        <taxon>Phyllobacteriaceae</taxon>
        <taxon>Mesorhizobium</taxon>
    </lineage>
</organism>